<sequence length="730" mass="81776">MLIRTQWSKLVTTANTAHRKTQATCIESLENDVSPWLCDLKSFHSSELPHSTPTLTAPLAQLEYRPPRPPRSSHPAAAMHDPFPFARPEYLVKYVQPVADALHLRTLPLHFHEVAFAYALYHITNRYIAPSVSRYFFPTIYPQFNARTKLNWDVHIVSFVQSTVICGLALWVMLSDEERDQMNQSERVHGYTGGTGLVQAFAGGYFLWDLVITVQNVGVFGIGMLFHAISALCVFSLGFRPFVNFYAPNFILYELSSPFLNIHWFCDKLSLTGSTLQLVNGICLLLTFMSCRLFWGTYQSIRVFYDIWVAYHAGPVTFLDPAIKSFDNATAVDAAVQHTDMLRFSDGHSVPLWIAFAYLASNLVLNGLNWFWFAKMIATLRKRFDPPLGTKRAEKPQHIDIPENEKVLIEGIHVGTPGVGADGRVLVPEHYGINGEGEVVKVEKKSTHLEVEGRESGLDWSDQNLSLDGDCTTVQHGRSVLNVGGRVIDLSNRSQGYLSLCQHQSYDALDFLGWTNSSLSTAHRPIGRSRNSNITMASSRLAMRSSRAFVATQRSTYRSFSISAARNNQFEALNKRTNDTSEQYRKFQMEKNLNPHMTNTTSTIANEMPSVGKDAPPPELIKNVDPNFTPKDAVPENTDRMTGGTQSSESSEVSGKNAELGVGELEGAKFKVEPIRRTGEDANTMRARLLCPFHCPRAAILCQDSLPTEHLCRRKLTSARPEPQEGNPRK</sequence>
<keyword evidence="2" id="KW-1185">Reference proteome</keyword>
<name>A0ACC2HT66_9PLEO</name>
<protein>
    <submittedName>
        <fullName evidence="1">Uncharacterized protein</fullName>
    </submittedName>
</protein>
<evidence type="ECO:0000313" key="1">
    <source>
        <dbReference type="EMBL" id="KAJ8106272.1"/>
    </source>
</evidence>
<reference evidence="1" key="1">
    <citation type="submission" date="2022-11" db="EMBL/GenBank/DDBJ databases">
        <title>Genome Sequence of Boeremia exigua.</title>
        <authorList>
            <person name="Buettner E."/>
        </authorList>
    </citation>
    <scope>NUCLEOTIDE SEQUENCE</scope>
    <source>
        <strain evidence="1">CU02</strain>
    </source>
</reference>
<dbReference type="Proteomes" id="UP001153331">
    <property type="component" value="Unassembled WGS sequence"/>
</dbReference>
<proteinExistence type="predicted"/>
<dbReference type="EMBL" id="JAPHNI010001218">
    <property type="protein sequence ID" value="KAJ8106272.1"/>
    <property type="molecule type" value="Genomic_DNA"/>
</dbReference>
<gene>
    <name evidence="1" type="ORF">OPT61_g9646</name>
</gene>
<organism evidence="1 2">
    <name type="scientific">Boeremia exigua</name>
    <dbReference type="NCBI Taxonomy" id="749465"/>
    <lineage>
        <taxon>Eukaryota</taxon>
        <taxon>Fungi</taxon>
        <taxon>Dikarya</taxon>
        <taxon>Ascomycota</taxon>
        <taxon>Pezizomycotina</taxon>
        <taxon>Dothideomycetes</taxon>
        <taxon>Pleosporomycetidae</taxon>
        <taxon>Pleosporales</taxon>
        <taxon>Pleosporineae</taxon>
        <taxon>Didymellaceae</taxon>
        <taxon>Boeremia</taxon>
    </lineage>
</organism>
<accession>A0ACC2HT66</accession>
<comment type="caution">
    <text evidence="1">The sequence shown here is derived from an EMBL/GenBank/DDBJ whole genome shotgun (WGS) entry which is preliminary data.</text>
</comment>
<evidence type="ECO:0000313" key="2">
    <source>
        <dbReference type="Proteomes" id="UP001153331"/>
    </source>
</evidence>